<keyword evidence="3" id="KW-1185">Reference proteome</keyword>
<evidence type="ECO:0000313" key="3">
    <source>
        <dbReference type="Proteomes" id="UP000002281"/>
    </source>
</evidence>
<feature type="transmembrane region" description="Helical" evidence="1">
    <location>
        <begin position="59"/>
        <end position="78"/>
    </location>
</feature>
<keyword evidence="1" id="KW-0472">Membrane</keyword>
<reference evidence="2" key="2">
    <citation type="submission" date="2025-08" db="UniProtKB">
        <authorList>
            <consortium name="Ensembl"/>
        </authorList>
    </citation>
    <scope>IDENTIFICATION</scope>
    <source>
        <strain evidence="2">Thoroughbred</strain>
    </source>
</reference>
<sequence>FILSYFLYMIYFWTLNSIPLIYMSVLMPVPHCLDYRSFVVSFEVGKCESSNFVLLFKDYFGYSGYNGFLYINFVYFILAKFISF</sequence>
<keyword evidence="1" id="KW-1133">Transmembrane helix</keyword>
<evidence type="ECO:0000313" key="2">
    <source>
        <dbReference type="Ensembl" id="ENSECAP00000059335.1"/>
    </source>
</evidence>
<reference evidence="2" key="3">
    <citation type="submission" date="2025-09" db="UniProtKB">
        <authorList>
            <consortium name="Ensembl"/>
        </authorList>
    </citation>
    <scope>IDENTIFICATION</scope>
    <source>
        <strain evidence="2">Thoroughbred</strain>
    </source>
</reference>
<accession>A0A9L0R5K5</accession>
<dbReference type="Proteomes" id="UP000002281">
    <property type="component" value="Unplaced"/>
</dbReference>
<organism evidence="2 3">
    <name type="scientific">Equus caballus</name>
    <name type="common">Horse</name>
    <dbReference type="NCBI Taxonomy" id="9796"/>
    <lineage>
        <taxon>Eukaryota</taxon>
        <taxon>Metazoa</taxon>
        <taxon>Chordata</taxon>
        <taxon>Craniata</taxon>
        <taxon>Vertebrata</taxon>
        <taxon>Euteleostomi</taxon>
        <taxon>Mammalia</taxon>
        <taxon>Eutheria</taxon>
        <taxon>Laurasiatheria</taxon>
        <taxon>Perissodactyla</taxon>
        <taxon>Equidae</taxon>
        <taxon>Equus</taxon>
    </lineage>
</organism>
<keyword evidence="1" id="KW-0812">Transmembrane</keyword>
<dbReference type="GeneTree" id="ENSGT00980000201647"/>
<feature type="transmembrane region" description="Helical" evidence="1">
    <location>
        <begin position="5"/>
        <end position="25"/>
    </location>
</feature>
<dbReference type="Ensembl" id="ENSECAT00000122141.1">
    <property type="protein sequence ID" value="ENSECAP00000059335.1"/>
    <property type="gene ID" value="ENSECAG00000046702.1"/>
</dbReference>
<dbReference type="AlphaFoldDB" id="A0A9L0R5K5"/>
<reference evidence="2" key="1">
    <citation type="journal article" date="2009" name="Science">
        <title>Genome sequence, comparative analysis, and population genetics of the domestic horse.</title>
        <authorList>
            <consortium name="Broad Institute Genome Sequencing Platform"/>
            <consortium name="Broad Institute Whole Genome Assembly Team"/>
            <person name="Wade C.M."/>
            <person name="Giulotto E."/>
            <person name="Sigurdsson S."/>
            <person name="Zoli M."/>
            <person name="Gnerre S."/>
            <person name="Imsland F."/>
            <person name="Lear T.L."/>
            <person name="Adelson D.L."/>
            <person name="Bailey E."/>
            <person name="Bellone R.R."/>
            <person name="Bloecker H."/>
            <person name="Distl O."/>
            <person name="Edgar R.C."/>
            <person name="Garber M."/>
            <person name="Leeb T."/>
            <person name="Mauceli E."/>
            <person name="MacLeod J.N."/>
            <person name="Penedo M.C.T."/>
            <person name="Raison J.M."/>
            <person name="Sharpe T."/>
            <person name="Vogel J."/>
            <person name="Andersson L."/>
            <person name="Antczak D.F."/>
            <person name="Biagi T."/>
            <person name="Binns M.M."/>
            <person name="Chowdhary B.P."/>
            <person name="Coleman S.J."/>
            <person name="Della Valle G."/>
            <person name="Fryc S."/>
            <person name="Guerin G."/>
            <person name="Hasegawa T."/>
            <person name="Hill E.W."/>
            <person name="Jurka J."/>
            <person name="Kiialainen A."/>
            <person name="Lindgren G."/>
            <person name="Liu J."/>
            <person name="Magnani E."/>
            <person name="Mickelson J.R."/>
            <person name="Murray J."/>
            <person name="Nergadze S.G."/>
            <person name="Onofrio R."/>
            <person name="Pedroni S."/>
            <person name="Piras M.F."/>
            <person name="Raudsepp T."/>
            <person name="Rocchi M."/>
            <person name="Roeed K.H."/>
            <person name="Ryder O.A."/>
            <person name="Searle S."/>
            <person name="Skow L."/>
            <person name="Swinburne J.E."/>
            <person name="Syvaenen A.C."/>
            <person name="Tozaki T."/>
            <person name="Valberg S.J."/>
            <person name="Vaudin M."/>
            <person name="White J.R."/>
            <person name="Zody M.C."/>
            <person name="Lander E.S."/>
            <person name="Lindblad-Toh K."/>
        </authorList>
    </citation>
    <scope>NUCLEOTIDE SEQUENCE [LARGE SCALE GENOMIC DNA]</scope>
    <source>
        <strain evidence="2">Thoroughbred</strain>
    </source>
</reference>
<name>A0A9L0R5K5_HORSE</name>
<proteinExistence type="predicted"/>
<evidence type="ECO:0000256" key="1">
    <source>
        <dbReference type="SAM" id="Phobius"/>
    </source>
</evidence>
<protein>
    <submittedName>
        <fullName evidence="2">Uncharacterized protein</fullName>
    </submittedName>
</protein>